<gene>
    <name evidence="1" type="ORF">NIASO_18645</name>
</gene>
<dbReference type="InterPro" id="IPR011990">
    <property type="entry name" value="TPR-like_helical_dom_sf"/>
</dbReference>
<name>W0F4K9_9BACT</name>
<evidence type="ECO:0000313" key="1">
    <source>
        <dbReference type="EMBL" id="AHF18010.1"/>
    </source>
</evidence>
<dbReference type="SUPFAM" id="SSF48452">
    <property type="entry name" value="TPR-like"/>
    <property type="match status" value="2"/>
</dbReference>
<protein>
    <submittedName>
        <fullName evidence="1">Uncharacterized protein</fullName>
    </submittedName>
</protein>
<sequence length="383" mass="44382">MKLHAIFILLIIILFDIYCPGQTSYDRSKLQRFYQDLDNEQALAYLKSIPPNTDAEYLFDLGYANYINGQTKEAGAIFTALYHKDRALPVPQLYLAMLFEQQRNYDSALFYYKNLTLLLPNSYKYWLAGARQWSRLNQTDSAVSYAQKSYRLSPASGRVVYDLAAYLKVQKRKTEAEKLIDLFLKQDTTYDPVIGQKITLCFDAKRYKEAIQWGELYRRREADAPLPYISLLYSYLNTNNPDSVISLYKWLGLKNMMAESIAYGAALAYATRKNYKASDSLLSECLKLNIQETAVTYLRAMSNNATALKNYKQAVAFYDTAYYLFHDPIDLFFAGKVYDKHLHDPAKAAVYYQKFRVVCPRPSDPDEVAITQYIKEFLPPRKR</sequence>
<dbReference type="AlphaFoldDB" id="W0F4K9"/>
<dbReference type="STRING" id="929713.NIASO_18645"/>
<dbReference type="Gene3D" id="1.25.40.10">
    <property type="entry name" value="Tetratricopeptide repeat domain"/>
    <property type="match status" value="3"/>
</dbReference>
<organism evidence="1 2">
    <name type="scientific">Niabella soli DSM 19437</name>
    <dbReference type="NCBI Taxonomy" id="929713"/>
    <lineage>
        <taxon>Bacteria</taxon>
        <taxon>Pseudomonadati</taxon>
        <taxon>Bacteroidota</taxon>
        <taxon>Chitinophagia</taxon>
        <taxon>Chitinophagales</taxon>
        <taxon>Chitinophagaceae</taxon>
        <taxon>Niabella</taxon>
    </lineage>
</organism>
<dbReference type="HOGENOM" id="CLU_727027_0_0_10"/>
<dbReference type="OrthoDB" id="680903at2"/>
<proteinExistence type="predicted"/>
<accession>W0F4K9</accession>
<dbReference type="Proteomes" id="UP000003586">
    <property type="component" value="Chromosome"/>
</dbReference>
<dbReference type="RefSeq" id="WP_008588072.1">
    <property type="nucleotide sequence ID" value="NZ_CP007035.1"/>
</dbReference>
<reference evidence="1 2" key="1">
    <citation type="submission" date="2013-12" db="EMBL/GenBank/DDBJ databases">
        <authorList>
            <consortium name="DOE Joint Genome Institute"/>
            <person name="Eisen J."/>
            <person name="Huntemann M."/>
            <person name="Han J."/>
            <person name="Chen A."/>
            <person name="Kyrpides N."/>
            <person name="Mavromatis K."/>
            <person name="Markowitz V."/>
            <person name="Palaniappan K."/>
            <person name="Ivanova N."/>
            <person name="Schaumberg A."/>
            <person name="Pati A."/>
            <person name="Liolios K."/>
            <person name="Nordberg H.P."/>
            <person name="Cantor M.N."/>
            <person name="Hua S.X."/>
            <person name="Woyke T."/>
        </authorList>
    </citation>
    <scope>NUCLEOTIDE SEQUENCE [LARGE SCALE GENOMIC DNA]</scope>
    <source>
        <strain evidence="2">DSM 19437</strain>
    </source>
</reference>
<evidence type="ECO:0000313" key="2">
    <source>
        <dbReference type="Proteomes" id="UP000003586"/>
    </source>
</evidence>
<dbReference type="EMBL" id="CP007035">
    <property type="protein sequence ID" value="AHF18010.1"/>
    <property type="molecule type" value="Genomic_DNA"/>
</dbReference>
<keyword evidence="2" id="KW-1185">Reference proteome</keyword>
<dbReference type="KEGG" id="nso:NIASO_18645"/>
<dbReference type="eggNOG" id="COG0457">
    <property type="taxonomic scope" value="Bacteria"/>
</dbReference>